<dbReference type="STRING" id="888064.HMPREF9088_2081"/>
<dbReference type="PANTHER" id="PTHR40658">
    <property type="match status" value="1"/>
</dbReference>
<dbReference type="Pfam" id="PF08020">
    <property type="entry name" value="DUF1706"/>
    <property type="match status" value="1"/>
</dbReference>
<keyword evidence="2" id="KW-1185">Reference proteome</keyword>
<dbReference type="SUPFAM" id="SSF109854">
    <property type="entry name" value="DinB/YfiT-like putative metalloenzymes"/>
    <property type="match status" value="1"/>
</dbReference>
<comment type="caution">
    <text evidence="1">The sequence shown here is derived from an EMBL/GenBank/DDBJ whole genome shotgun (WGS) entry which is preliminary data.</text>
</comment>
<dbReference type="GeneID" id="302704966"/>
<dbReference type="OrthoDB" id="9786621at2"/>
<dbReference type="eggNOG" id="COG4283">
    <property type="taxonomic scope" value="Bacteria"/>
</dbReference>
<dbReference type="Gene3D" id="1.20.120.450">
    <property type="entry name" value="dinb family like domain"/>
    <property type="match status" value="1"/>
</dbReference>
<dbReference type="AlphaFoldDB" id="E6LI91"/>
<dbReference type="PANTHER" id="PTHR40658:SF4">
    <property type="entry name" value="HYPOTHETICAL CYTOSOLIC PROTEIN"/>
    <property type="match status" value="1"/>
</dbReference>
<dbReference type="HOGENOM" id="CLU_133748_0_0_9"/>
<dbReference type="Proteomes" id="UP000010296">
    <property type="component" value="Unassembled WGS sequence"/>
</dbReference>
<dbReference type="RefSeq" id="WP_007209092.1">
    <property type="nucleotide sequence ID" value="NZ_GL622241.1"/>
</dbReference>
<gene>
    <name evidence="1" type="ORF">HMPREF9088_2081</name>
</gene>
<dbReference type="InterPro" id="IPR012550">
    <property type="entry name" value="DUF1706"/>
</dbReference>
<protein>
    <recommendedName>
        <fullName evidence="3">DinB-like domain-containing protein</fullName>
    </recommendedName>
</protein>
<accession>E6LI91</accession>
<dbReference type="EMBL" id="AEPV01000081">
    <property type="protein sequence ID" value="EFU73094.1"/>
    <property type="molecule type" value="Genomic_DNA"/>
</dbReference>
<sequence>MARPKTKAELQAELPKAYERLQQAISNLSEEQRVEEIVFSEAFLLKHKEAHWTRDKNLRDILIHLYEWQLLLLHCLENLEADRFLPEPYNWRTYGQMNDAFVTKHQHTTLSEASELLEASHRRIEDQLQRMSEEELFEKGRFRWAGHSHAASYFTANTISHYEWARKKITYYRKHPHSGI</sequence>
<evidence type="ECO:0000313" key="1">
    <source>
        <dbReference type="EMBL" id="EFU73094.1"/>
    </source>
</evidence>
<proteinExistence type="predicted"/>
<reference evidence="1 2" key="1">
    <citation type="submission" date="2010-12" db="EMBL/GenBank/DDBJ databases">
        <authorList>
            <person name="Muzny D."/>
            <person name="Qin X."/>
            <person name="Deng J."/>
            <person name="Jiang H."/>
            <person name="Liu Y."/>
            <person name="Qu J."/>
            <person name="Song X.-Z."/>
            <person name="Zhang L."/>
            <person name="Thornton R."/>
            <person name="Coyle M."/>
            <person name="Francisco L."/>
            <person name="Jackson L."/>
            <person name="Javaid M."/>
            <person name="Korchina V."/>
            <person name="Kovar C."/>
            <person name="Mata R."/>
            <person name="Mathew T."/>
            <person name="Ngo R."/>
            <person name="Nguyen L."/>
            <person name="Nguyen N."/>
            <person name="Okwuonu G."/>
            <person name="Ongeri F."/>
            <person name="Pham C."/>
            <person name="Simmons D."/>
            <person name="Wilczek-Boney K."/>
            <person name="Hale W."/>
            <person name="Jakkamsetti A."/>
            <person name="Pham P."/>
            <person name="Ruth R."/>
            <person name="San Lucas F."/>
            <person name="Warren J."/>
            <person name="Zhang J."/>
            <person name="Zhao Z."/>
            <person name="Zhou C."/>
            <person name="Zhu D."/>
            <person name="Lee S."/>
            <person name="Bess C."/>
            <person name="Blankenburg K."/>
            <person name="Forbes L."/>
            <person name="Fu Q."/>
            <person name="Gubbala S."/>
            <person name="Hirani K."/>
            <person name="Jayaseelan J.C."/>
            <person name="Lara F."/>
            <person name="Munidasa M."/>
            <person name="Palculict T."/>
            <person name="Patil S."/>
            <person name="Pu L.-L."/>
            <person name="Saada N."/>
            <person name="Tang L."/>
            <person name="Weissenberger G."/>
            <person name="Zhu Y."/>
            <person name="Hemphill L."/>
            <person name="Shang Y."/>
            <person name="Youmans B."/>
            <person name="Ayvaz T."/>
            <person name="Ross M."/>
            <person name="Santibanez J."/>
            <person name="Aqrawi P."/>
            <person name="Gross S."/>
            <person name="Joshi V."/>
            <person name="Fowler G."/>
            <person name="Nazareth L."/>
            <person name="Reid J."/>
            <person name="Worley K."/>
            <person name="Petrosino J."/>
            <person name="Highlander S."/>
            <person name="Gibbs R."/>
        </authorList>
    </citation>
    <scope>NUCLEOTIDE SEQUENCE [LARGE SCALE GENOMIC DNA]</scope>
    <source>
        <strain evidence="2">DSM 15952 / CCUG 50447 / LMG 22039 / TP 1.5</strain>
    </source>
</reference>
<organism evidence="1 2">
    <name type="scientific">Enterococcus italicus (strain DSM 15952 / CCUG 50447 / LMG 22039 / TP 1.5)</name>
    <dbReference type="NCBI Taxonomy" id="888064"/>
    <lineage>
        <taxon>Bacteria</taxon>
        <taxon>Bacillati</taxon>
        <taxon>Bacillota</taxon>
        <taxon>Bacilli</taxon>
        <taxon>Lactobacillales</taxon>
        <taxon>Enterococcaceae</taxon>
        <taxon>Enterococcus</taxon>
    </lineage>
</organism>
<dbReference type="InterPro" id="IPR034660">
    <property type="entry name" value="DinB/YfiT-like"/>
</dbReference>
<name>E6LI91_ENTI1</name>
<evidence type="ECO:0000313" key="2">
    <source>
        <dbReference type="Proteomes" id="UP000010296"/>
    </source>
</evidence>
<evidence type="ECO:0008006" key="3">
    <source>
        <dbReference type="Google" id="ProtNLM"/>
    </source>
</evidence>
<dbReference type="PATRIC" id="fig|888064.11.peg.1395"/>